<evidence type="ECO:0000256" key="13">
    <source>
        <dbReference type="ARBA" id="ARBA00044551"/>
    </source>
</evidence>
<accession>A0A4W5RJ83</accession>
<keyword evidence="5" id="KW-0963">Cytoplasm</keyword>
<comment type="function">
    <text evidence="19">Probable multifunctional globin with a hexacoordinated heme iron required for the catalysis of various reactions depending on redox condition of the cell as well as oxygen availability. Has a nitric oxide dioxygenase (NOD) activity and is most probably involved in cell-mediated and oxygen-dependent nitric oxide consumption. Under normoxic conditions functions as a nitric oxide dioxygenase (NOD) but under hypoxic conditions the globin may switch its function to that of a nitrite (NO2) reductase (NiR), generating nitric oxide. Could also have peroxidase and superoxide dismutase activities, detoxifying reactive oxygen species and protecting cells against oxidative stress. Also binds dioxygen with low affinity and could function as an oxygen sensor but has probably no function as a respiratory oxygen carrier.</text>
</comment>
<dbReference type="FunFam" id="1.10.490.10:FF:000005">
    <property type="entry name" value="Cytoglobin"/>
    <property type="match status" value="1"/>
</dbReference>
<evidence type="ECO:0000256" key="21">
    <source>
        <dbReference type="RuleBase" id="RU000356"/>
    </source>
</evidence>
<evidence type="ECO:0000256" key="6">
    <source>
        <dbReference type="ARBA" id="ARBA00022617"/>
    </source>
</evidence>
<evidence type="ECO:0000256" key="12">
    <source>
        <dbReference type="ARBA" id="ARBA00044514"/>
    </source>
</evidence>
<evidence type="ECO:0000256" key="7">
    <source>
        <dbReference type="ARBA" id="ARBA00022723"/>
    </source>
</evidence>
<evidence type="ECO:0000256" key="2">
    <source>
        <dbReference type="ARBA" id="ARBA00004496"/>
    </source>
</evidence>
<evidence type="ECO:0000256" key="8">
    <source>
        <dbReference type="ARBA" id="ARBA00023002"/>
    </source>
</evidence>
<dbReference type="Gene3D" id="1.10.490.10">
    <property type="entry name" value="Globins"/>
    <property type="match status" value="1"/>
</dbReference>
<evidence type="ECO:0000259" key="23">
    <source>
        <dbReference type="PROSITE" id="PS01033"/>
    </source>
</evidence>
<reference evidence="25" key="1">
    <citation type="submission" date="2018-06" db="EMBL/GenBank/DDBJ databases">
        <title>Genome assembly of Danube salmon.</title>
        <authorList>
            <person name="Macqueen D.J."/>
            <person name="Gundappa M.K."/>
        </authorList>
    </citation>
    <scope>NUCLEOTIDE SEQUENCE [LARGE SCALE GENOMIC DNA]</scope>
</reference>
<dbReference type="Proteomes" id="UP000314982">
    <property type="component" value="Unassembled WGS sequence"/>
</dbReference>
<comment type="subcellular location">
    <subcellularLocation>
        <location evidence="2">Cytoplasm</location>
    </subcellularLocation>
    <subcellularLocation>
        <location evidence="1">Nucleus</location>
    </subcellularLocation>
</comment>
<evidence type="ECO:0000256" key="17">
    <source>
        <dbReference type="ARBA" id="ARBA00048118"/>
    </source>
</evidence>
<dbReference type="GO" id="GO:0005344">
    <property type="term" value="F:oxygen carrier activity"/>
    <property type="evidence" value="ECO:0007669"/>
    <property type="project" value="UniProtKB-KW"/>
</dbReference>
<dbReference type="CDD" id="cd08924">
    <property type="entry name" value="Cygb"/>
    <property type="match status" value="1"/>
</dbReference>
<dbReference type="EC" id="1.15.1.1" evidence="4"/>
<dbReference type="InterPro" id="IPR013314">
    <property type="entry name" value="Globin_lamprey/hagfish"/>
</dbReference>
<keyword evidence="10" id="KW-0539">Nucleus</keyword>
<dbReference type="GO" id="GO:0098809">
    <property type="term" value="F:nitrite reductase activity"/>
    <property type="evidence" value="ECO:0007669"/>
    <property type="project" value="UniProtKB-ARBA"/>
</dbReference>
<dbReference type="InterPro" id="IPR000971">
    <property type="entry name" value="Globin"/>
</dbReference>
<proteinExistence type="inferred from homology"/>
<dbReference type="InterPro" id="IPR009050">
    <property type="entry name" value="Globin-like_sf"/>
</dbReference>
<dbReference type="GO" id="GO:0020037">
    <property type="term" value="F:heme binding"/>
    <property type="evidence" value="ECO:0007669"/>
    <property type="project" value="InterPro"/>
</dbReference>
<dbReference type="PRINTS" id="PR01906">
    <property type="entry name" value="FISHGLOBIN"/>
</dbReference>
<dbReference type="InterPro" id="IPR012292">
    <property type="entry name" value="Globin/Proto"/>
</dbReference>
<feature type="domain" description="Globin" evidence="23">
    <location>
        <begin position="166"/>
        <end position="315"/>
    </location>
</feature>
<comment type="catalytic activity">
    <reaction evidence="11">
        <text>Fe(II)-heme b-[protein] + nitric oxide + O2 = Fe(III)-heme b-[protein] + nitrate</text>
        <dbReference type="Rhea" id="RHEA:78091"/>
        <dbReference type="Rhea" id="RHEA-COMP:18975"/>
        <dbReference type="Rhea" id="RHEA-COMP:18976"/>
        <dbReference type="ChEBI" id="CHEBI:15379"/>
        <dbReference type="ChEBI" id="CHEBI:16480"/>
        <dbReference type="ChEBI" id="CHEBI:17632"/>
        <dbReference type="ChEBI" id="CHEBI:55376"/>
        <dbReference type="ChEBI" id="CHEBI:60344"/>
    </reaction>
    <physiologicalReaction direction="left-to-right" evidence="11">
        <dbReference type="Rhea" id="RHEA:78092"/>
    </physiologicalReaction>
</comment>
<dbReference type="GO" id="GO:0005737">
    <property type="term" value="C:cytoplasm"/>
    <property type="evidence" value="ECO:0007669"/>
    <property type="project" value="UniProtKB-SubCell"/>
</dbReference>
<keyword evidence="8" id="KW-0560">Oxidoreductase</keyword>
<keyword evidence="7" id="KW-0479">Metal-binding</keyword>
<keyword evidence="25" id="KW-1185">Reference proteome</keyword>
<dbReference type="GeneTree" id="ENSGT00940000155004"/>
<feature type="compositionally biased region" description="Basic and acidic residues" evidence="22">
    <location>
        <begin position="154"/>
        <end position="165"/>
    </location>
</feature>
<evidence type="ECO:0000256" key="20">
    <source>
        <dbReference type="ARBA" id="ARBA00077730"/>
    </source>
</evidence>
<dbReference type="PROSITE" id="PS01033">
    <property type="entry name" value="GLOBIN"/>
    <property type="match status" value="1"/>
</dbReference>
<dbReference type="GO" id="GO:0005506">
    <property type="term" value="F:iron ion binding"/>
    <property type="evidence" value="ECO:0007669"/>
    <property type="project" value="InterPro"/>
</dbReference>
<dbReference type="Pfam" id="PF00042">
    <property type="entry name" value="Globin"/>
    <property type="match status" value="1"/>
</dbReference>
<comment type="subunit">
    <text evidence="12">Monomeric.</text>
</comment>
<dbReference type="PANTHER" id="PTHR46783">
    <property type="entry name" value="CYTOGLOBIN"/>
    <property type="match status" value="1"/>
</dbReference>
<evidence type="ECO:0000256" key="19">
    <source>
        <dbReference type="ARBA" id="ARBA00053399"/>
    </source>
</evidence>
<protein>
    <recommendedName>
        <fullName evidence="4">superoxide dismutase</fullName>
        <ecNumber evidence="4">1.15.1.1</ecNumber>
    </recommendedName>
    <alternativeName>
        <fullName evidence="20">Nitric oxygen dioxygenase CYGB</fullName>
    </alternativeName>
    <alternativeName>
        <fullName evidence="13">Nitrite reductase CYGB</fullName>
    </alternativeName>
    <alternativeName>
        <fullName evidence="15">Pseudoperoxidase CYGB</fullName>
    </alternativeName>
    <alternativeName>
        <fullName evidence="14">Superoxide dismutase CYGB</fullName>
    </alternativeName>
</protein>
<evidence type="ECO:0000256" key="15">
    <source>
        <dbReference type="ARBA" id="ARBA00044569"/>
    </source>
</evidence>
<evidence type="ECO:0000256" key="9">
    <source>
        <dbReference type="ARBA" id="ARBA00023004"/>
    </source>
</evidence>
<evidence type="ECO:0000256" key="10">
    <source>
        <dbReference type="ARBA" id="ARBA00023242"/>
    </source>
</evidence>
<evidence type="ECO:0000256" key="11">
    <source>
        <dbReference type="ARBA" id="ARBA00044448"/>
    </source>
</evidence>
<feature type="region of interest" description="Disordered" evidence="22">
    <location>
        <begin position="140"/>
        <end position="165"/>
    </location>
</feature>
<dbReference type="STRING" id="62062.ENSHHUP00000086300"/>
<evidence type="ECO:0000256" key="1">
    <source>
        <dbReference type="ARBA" id="ARBA00004123"/>
    </source>
</evidence>
<evidence type="ECO:0000256" key="18">
    <source>
        <dbReference type="ARBA" id="ARBA00049899"/>
    </source>
</evidence>
<evidence type="ECO:0000313" key="25">
    <source>
        <dbReference type="Proteomes" id="UP000314982"/>
    </source>
</evidence>
<dbReference type="GO" id="GO:0019825">
    <property type="term" value="F:oxygen binding"/>
    <property type="evidence" value="ECO:0007669"/>
    <property type="project" value="InterPro"/>
</dbReference>
<evidence type="ECO:0000256" key="5">
    <source>
        <dbReference type="ARBA" id="ARBA00022490"/>
    </source>
</evidence>
<comment type="catalytic activity">
    <reaction evidence="16">
        <text>2 superoxide + 2 H(+) = H2O2 + O2</text>
        <dbReference type="Rhea" id="RHEA:20696"/>
        <dbReference type="ChEBI" id="CHEBI:15378"/>
        <dbReference type="ChEBI" id="CHEBI:15379"/>
        <dbReference type="ChEBI" id="CHEBI:16240"/>
        <dbReference type="ChEBI" id="CHEBI:18421"/>
        <dbReference type="EC" id="1.15.1.1"/>
    </reaction>
    <physiologicalReaction direction="left-to-right" evidence="16">
        <dbReference type="Rhea" id="RHEA:20697"/>
    </physiologicalReaction>
</comment>
<dbReference type="AlphaFoldDB" id="A0A4W5RJ83"/>
<sequence length="327" mass="36834">MLSILPPPSISPHPLSFLSTPLSHSLRHSIRSSQTQKFREKTAPLPEKERNKETEEERKSEGNKKISGINSGGQVLEESEGREWWFGWGVGSVQGCFVCLLHPSVSVAVGSQLSLSLPPSLTPYLPRSLLAGASELLRRRSSRMESPRNVGGETMERGERPERAEPLTDAEREIIQNTWVHIYENCEDVGVSVLIRFFVNFPSAKQYFSQFQDMDDPEEMERSVQLRHHARRVIGAINTVVENLHDPEKVSSVLALVGKAHAVKHKVEPMYFKILCGVMLEVFSEDFPEFFTAEVQMVWTKLMGAVYWHVTGAYTEVGWVQLSSSAV</sequence>
<evidence type="ECO:0000256" key="16">
    <source>
        <dbReference type="ARBA" id="ARBA00047393"/>
    </source>
</evidence>
<dbReference type="Ensembl" id="ENSHHUT00000088994.1">
    <property type="protein sequence ID" value="ENSHHUP00000086300.1"/>
    <property type="gene ID" value="ENSHHUG00000049966.1"/>
</dbReference>
<dbReference type="PANTHER" id="PTHR46783:SF1">
    <property type="entry name" value="CYTOGLOBIN-1-RELATED"/>
    <property type="match status" value="1"/>
</dbReference>
<dbReference type="GO" id="GO:0004784">
    <property type="term" value="F:superoxide dismutase activity"/>
    <property type="evidence" value="ECO:0007669"/>
    <property type="project" value="UniProtKB-EC"/>
</dbReference>
<reference evidence="24" key="2">
    <citation type="submission" date="2025-08" db="UniProtKB">
        <authorList>
            <consortium name="Ensembl"/>
        </authorList>
    </citation>
    <scope>IDENTIFICATION</scope>
</reference>
<comment type="catalytic activity">
    <reaction evidence="17">
        <text>Fe(III)-heme b-[protein] + nitric oxide + H2O = Fe(II)-heme b-[protein] + nitrite + 2 H(+)</text>
        <dbReference type="Rhea" id="RHEA:77711"/>
        <dbReference type="Rhea" id="RHEA-COMP:18975"/>
        <dbReference type="Rhea" id="RHEA-COMP:18976"/>
        <dbReference type="ChEBI" id="CHEBI:15377"/>
        <dbReference type="ChEBI" id="CHEBI:15378"/>
        <dbReference type="ChEBI" id="CHEBI:16301"/>
        <dbReference type="ChEBI" id="CHEBI:16480"/>
        <dbReference type="ChEBI" id="CHEBI:55376"/>
        <dbReference type="ChEBI" id="CHEBI:60344"/>
    </reaction>
    <physiologicalReaction direction="right-to-left" evidence="17">
        <dbReference type="Rhea" id="RHEA:77713"/>
    </physiologicalReaction>
</comment>
<evidence type="ECO:0000256" key="14">
    <source>
        <dbReference type="ARBA" id="ARBA00044562"/>
    </source>
</evidence>
<reference evidence="24" key="3">
    <citation type="submission" date="2025-09" db="UniProtKB">
        <authorList>
            <consortium name="Ensembl"/>
        </authorList>
    </citation>
    <scope>IDENTIFICATION</scope>
</reference>
<keyword evidence="21" id="KW-0561">Oxygen transport</keyword>
<organism evidence="24 25">
    <name type="scientific">Hucho hucho</name>
    <name type="common">huchen</name>
    <dbReference type="NCBI Taxonomy" id="62062"/>
    <lineage>
        <taxon>Eukaryota</taxon>
        <taxon>Metazoa</taxon>
        <taxon>Chordata</taxon>
        <taxon>Craniata</taxon>
        <taxon>Vertebrata</taxon>
        <taxon>Euteleostomi</taxon>
        <taxon>Actinopterygii</taxon>
        <taxon>Neopterygii</taxon>
        <taxon>Teleostei</taxon>
        <taxon>Protacanthopterygii</taxon>
        <taxon>Salmoniformes</taxon>
        <taxon>Salmonidae</taxon>
        <taxon>Salmoninae</taxon>
        <taxon>Hucho</taxon>
    </lineage>
</organism>
<comment type="catalytic activity">
    <reaction evidence="18">
        <text>H2O2 + AH2 = A + 2 H2O</text>
        <dbReference type="Rhea" id="RHEA:30275"/>
        <dbReference type="ChEBI" id="CHEBI:13193"/>
        <dbReference type="ChEBI" id="CHEBI:15377"/>
        <dbReference type="ChEBI" id="CHEBI:16240"/>
        <dbReference type="ChEBI" id="CHEBI:17499"/>
    </reaction>
    <physiologicalReaction direction="left-to-right" evidence="18">
        <dbReference type="Rhea" id="RHEA:30276"/>
    </physiologicalReaction>
</comment>
<feature type="region of interest" description="Disordered" evidence="22">
    <location>
        <begin position="28"/>
        <end position="74"/>
    </location>
</feature>
<comment type="similarity">
    <text evidence="3 21">Belongs to the globin family.</text>
</comment>
<feature type="compositionally biased region" description="Basic and acidic residues" evidence="22">
    <location>
        <begin position="37"/>
        <end position="64"/>
    </location>
</feature>
<keyword evidence="9" id="KW-0408">Iron</keyword>
<keyword evidence="6 21" id="KW-0349">Heme</keyword>
<dbReference type="GO" id="GO:0005634">
    <property type="term" value="C:nucleus"/>
    <property type="evidence" value="ECO:0007669"/>
    <property type="project" value="UniProtKB-SubCell"/>
</dbReference>
<dbReference type="SUPFAM" id="SSF46458">
    <property type="entry name" value="Globin-like"/>
    <property type="match status" value="1"/>
</dbReference>
<evidence type="ECO:0000256" key="22">
    <source>
        <dbReference type="SAM" id="MobiDB-lite"/>
    </source>
</evidence>
<evidence type="ECO:0000256" key="3">
    <source>
        <dbReference type="ARBA" id="ARBA00008705"/>
    </source>
</evidence>
<name>A0A4W5RJ83_9TELE</name>
<evidence type="ECO:0000313" key="24">
    <source>
        <dbReference type="Ensembl" id="ENSHHUP00000086300.1"/>
    </source>
</evidence>
<evidence type="ECO:0000256" key="4">
    <source>
        <dbReference type="ARBA" id="ARBA00012682"/>
    </source>
</evidence>
<keyword evidence="21" id="KW-0813">Transport</keyword>